<name>A0ABT4A235_9BACT</name>
<dbReference type="RefSeq" id="WP_267534620.1">
    <property type="nucleotide sequence ID" value="NZ_JAPNKA010000001.1"/>
</dbReference>
<organism evidence="3 4">
    <name type="scientific">Archangium lansingense</name>
    <dbReference type="NCBI Taxonomy" id="2995310"/>
    <lineage>
        <taxon>Bacteria</taxon>
        <taxon>Pseudomonadati</taxon>
        <taxon>Myxococcota</taxon>
        <taxon>Myxococcia</taxon>
        <taxon>Myxococcales</taxon>
        <taxon>Cystobacterineae</taxon>
        <taxon>Archangiaceae</taxon>
        <taxon>Archangium</taxon>
    </lineage>
</organism>
<protein>
    <submittedName>
        <fullName evidence="3">Uncharacterized protein</fullName>
    </submittedName>
</protein>
<keyword evidence="1" id="KW-0175">Coiled coil</keyword>
<evidence type="ECO:0000256" key="1">
    <source>
        <dbReference type="SAM" id="Coils"/>
    </source>
</evidence>
<gene>
    <name evidence="3" type="ORF">OV287_14595</name>
</gene>
<sequence>MYADDSAAGASATTGSPCCSETSLPPQPAKKHTAAKTTNTRPMVTSVCDPISLMRHEVVARAEQELLVEQELLKKHPELVAALGTLSADEAKALDAAGAAVEQLGPHERQLVQKALSNQRNTVAEQESKLQDLRDHHKRLAETWLAWESEEALPRRESPPAVDDVEERLRASLATGGVSLSTAYPWSRWPALLLDEPLQPHGPLHPAAFVEVLRELVRERKYQVILSTRDKALAEGMRRKMVAAGIDCVTCRYGGLGPAGVLYNAV</sequence>
<evidence type="ECO:0000256" key="2">
    <source>
        <dbReference type="SAM" id="MobiDB-lite"/>
    </source>
</evidence>
<accession>A0ABT4A235</accession>
<dbReference type="Proteomes" id="UP001207654">
    <property type="component" value="Unassembled WGS sequence"/>
</dbReference>
<evidence type="ECO:0000313" key="4">
    <source>
        <dbReference type="Proteomes" id="UP001207654"/>
    </source>
</evidence>
<evidence type="ECO:0000313" key="3">
    <source>
        <dbReference type="EMBL" id="MCY1075704.1"/>
    </source>
</evidence>
<proteinExistence type="predicted"/>
<feature type="compositionally biased region" description="Low complexity" evidence="2">
    <location>
        <begin position="1"/>
        <end position="16"/>
    </location>
</feature>
<dbReference type="EMBL" id="JAPNKA010000001">
    <property type="protein sequence ID" value="MCY1075704.1"/>
    <property type="molecule type" value="Genomic_DNA"/>
</dbReference>
<feature type="coiled-coil region" evidence="1">
    <location>
        <begin position="116"/>
        <end position="143"/>
    </location>
</feature>
<comment type="caution">
    <text evidence="3">The sequence shown here is derived from an EMBL/GenBank/DDBJ whole genome shotgun (WGS) entry which is preliminary data.</text>
</comment>
<reference evidence="3 4" key="1">
    <citation type="submission" date="2022-11" db="EMBL/GenBank/DDBJ databases">
        <title>Minimal conservation of predation-associated metabolite biosynthetic gene clusters underscores biosynthetic potential of Myxococcota including descriptions for ten novel species: Archangium lansinium sp. nov., Myxococcus landrumus sp. nov., Nannocystis bai.</title>
        <authorList>
            <person name="Ahearne A."/>
            <person name="Stevens C."/>
            <person name="Phillips K."/>
        </authorList>
    </citation>
    <scope>NUCLEOTIDE SEQUENCE [LARGE SCALE GENOMIC DNA]</scope>
    <source>
        <strain evidence="3 4">MIWBW</strain>
    </source>
</reference>
<feature type="region of interest" description="Disordered" evidence="2">
    <location>
        <begin position="1"/>
        <end position="41"/>
    </location>
</feature>
<keyword evidence="4" id="KW-1185">Reference proteome</keyword>